<dbReference type="Pfam" id="PF18111">
    <property type="entry name" value="RPGR1_C"/>
    <property type="match status" value="1"/>
</dbReference>
<evidence type="ECO:0000259" key="7">
    <source>
        <dbReference type="Pfam" id="PF18111"/>
    </source>
</evidence>
<feature type="compositionally biased region" description="Polar residues" evidence="5">
    <location>
        <begin position="375"/>
        <end position="385"/>
    </location>
</feature>
<organism evidence="8 9">
    <name type="scientific">Manduca sexta</name>
    <name type="common">Tobacco hawkmoth</name>
    <name type="synonym">Tobacco hornworm</name>
    <dbReference type="NCBI Taxonomy" id="7130"/>
    <lineage>
        <taxon>Eukaryota</taxon>
        <taxon>Metazoa</taxon>
        <taxon>Ecdysozoa</taxon>
        <taxon>Arthropoda</taxon>
        <taxon>Hexapoda</taxon>
        <taxon>Insecta</taxon>
        <taxon>Pterygota</taxon>
        <taxon>Neoptera</taxon>
        <taxon>Endopterygota</taxon>
        <taxon>Lepidoptera</taxon>
        <taxon>Glossata</taxon>
        <taxon>Ditrysia</taxon>
        <taxon>Bombycoidea</taxon>
        <taxon>Sphingidae</taxon>
        <taxon>Sphinginae</taxon>
        <taxon>Sphingini</taxon>
        <taxon>Manduca</taxon>
    </lineage>
</organism>
<evidence type="ECO:0000313" key="9">
    <source>
        <dbReference type="Proteomes" id="UP000791440"/>
    </source>
</evidence>
<feature type="compositionally biased region" description="Basic and acidic residues" evidence="5">
    <location>
        <begin position="197"/>
        <end position="207"/>
    </location>
</feature>
<dbReference type="EMBL" id="JH668327">
    <property type="protein sequence ID" value="KAG6445944.1"/>
    <property type="molecule type" value="Genomic_DNA"/>
</dbReference>
<evidence type="ECO:0000256" key="1">
    <source>
        <dbReference type="ARBA" id="ARBA00004316"/>
    </source>
</evidence>
<evidence type="ECO:0000313" key="8">
    <source>
        <dbReference type="EMBL" id="KAG6445944.1"/>
    </source>
</evidence>
<evidence type="ECO:0000259" key="6">
    <source>
        <dbReference type="Pfam" id="PF11618"/>
    </source>
</evidence>
<feature type="compositionally biased region" description="Basic residues" evidence="5">
    <location>
        <begin position="1208"/>
        <end position="1218"/>
    </location>
</feature>
<dbReference type="Pfam" id="PF11618">
    <property type="entry name" value="C2-C2_1"/>
    <property type="match status" value="1"/>
</dbReference>
<gene>
    <name evidence="8" type="ORF">O3G_MSEX004171</name>
</gene>
<protein>
    <submittedName>
        <fullName evidence="8">Uncharacterized protein</fullName>
    </submittedName>
</protein>
<feature type="region of interest" description="Disordered" evidence="5">
    <location>
        <begin position="369"/>
        <end position="391"/>
    </location>
</feature>
<keyword evidence="2 4" id="KW-0175">Coiled coil</keyword>
<keyword evidence="9" id="KW-1185">Reference proteome</keyword>
<feature type="compositionally biased region" description="Basic and acidic residues" evidence="5">
    <location>
        <begin position="585"/>
        <end position="597"/>
    </location>
</feature>
<feature type="compositionally biased region" description="Polar residues" evidence="5">
    <location>
        <begin position="598"/>
        <end position="608"/>
    </location>
</feature>
<feature type="region of interest" description="Disordered" evidence="5">
    <location>
        <begin position="800"/>
        <end position="867"/>
    </location>
</feature>
<feature type="compositionally biased region" description="Polar residues" evidence="5">
    <location>
        <begin position="847"/>
        <end position="859"/>
    </location>
</feature>
<reference evidence="8" key="1">
    <citation type="journal article" date="2016" name="Insect Biochem. Mol. Biol.">
        <title>Multifaceted biological insights from a draft genome sequence of the tobacco hornworm moth, Manduca sexta.</title>
        <authorList>
            <person name="Kanost M.R."/>
            <person name="Arrese E.L."/>
            <person name="Cao X."/>
            <person name="Chen Y.R."/>
            <person name="Chellapilla S."/>
            <person name="Goldsmith M.R."/>
            <person name="Grosse-Wilde E."/>
            <person name="Heckel D.G."/>
            <person name="Herndon N."/>
            <person name="Jiang H."/>
            <person name="Papanicolaou A."/>
            <person name="Qu J."/>
            <person name="Soulages J.L."/>
            <person name="Vogel H."/>
            <person name="Walters J."/>
            <person name="Waterhouse R.M."/>
            <person name="Ahn S.J."/>
            <person name="Almeida F.C."/>
            <person name="An C."/>
            <person name="Aqrawi P."/>
            <person name="Bretschneider A."/>
            <person name="Bryant W.B."/>
            <person name="Bucks S."/>
            <person name="Chao H."/>
            <person name="Chevignon G."/>
            <person name="Christen J.M."/>
            <person name="Clarke D.F."/>
            <person name="Dittmer N.T."/>
            <person name="Ferguson L.C.F."/>
            <person name="Garavelou S."/>
            <person name="Gordon K.H.J."/>
            <person name="Gunaratna R.T."/>
            <person name="Han Y."/>
            <person name="Hauser F."/>
            <person name="He Y."/>
            <person name="Heidel-Fischer H."/>
            <person name="Hirsh A."/>
            <person name="Hu Y."/>
            <person name="Jiang H."/>
            <person name="Kalra D."/>
            <person name="Klinner C."/>
            <person name="Konig C."/>
            <person name="Kovar C."/>
            <person name="Kroll A.R."/>
            <person name="Kuwar S.S."/>
            <person name="Lee S.L."/>
            <person name="Lehman R."/>
            <person name="Li K."/>
            <person name="Li Z."/>
            <person name="Liang H."/>
            <person name="Lovelace S."/>
            <person name="Lu Z."/>
            <person name="Mansfield J.H."/>
            <person name="McCulloch K.J."/>
            <person name="Mathew T."/>
            <person name="Morton B."/>
            <person name="Muzny D.M."/>
            <person name="Neunemann D."/>
            <person name="Ongeri F."/>
            <person name="Pauchet Y."/>
            <person name="Pu L.L."/>
            <person name="Pyrousis I."/>
            <person name="Rao X.J."/>
            <person name="Redding A."/>
            <person name="Roesel C."/>
            <person name="Sanchez-Gracia A."/>
            <person name="Schaack S."/>
            <person name="Shukla A."/>
            <person name="Tetreau G."/>
            <person name="Wang Y."/>
            <person name="Xiong G.H."/>
            <person name="Traut W."/>
            <person name="Walsh T.K."/>
            <person name="Worley K.C."/>
            <person name="Wu D."/>
            <person name="Wu W."/>
            <person name="Wu Y.Q."/>
            <person name="Zhang X."/>
            <person name="Zou Z."/>
            <person name="Zucker H."/>
            <person name="Briscoe A.D."/>
            <person name="Burmester T."/>
            <person name="Clem R.J."/>
            <person name="Feyereisen R."/>
            <person name="Grimmelikhuijzen C.J.P."/>
            <person name="Hamodrakas S.J."/>
            <person name="Hansson B.S."/>
            <person name="Huguet E."/>
            <person name="Jermiin L.S."/>
            <person name="Lan Q."/>
            <person name="Lehman H.K."/>
            <person name="Lorenzen M."/>
            <person name="Merzendorfer H."/>
            <person name="Michalopoulos I."/>
            <person name="Morton D.B."/>
            <person name="Muthukrishnan S."/>
            <person name="Oakeshott J.G."/>
            <person name="Palmer W."/>
            <person name="Park Y."/>
            <person name="Passarelli A.L."/>
            <person name="Rozas J."/>
            <person name="Schwartz L.M."/>
            <person name="Smith W."/>
            <person name="Southgate A."/>
            <person name="Vilcinskas A."/>
            <person name="Vogt R."/>
            <person name="Wang P."/>
            <person name="Werren J."/>
            <person name="Yu X.Q."/>
            <person name="Zhou J.J."/>
            <person name="Brown S.J."/>
            <person name="Scherer S.E."/>
            <person name="Richards S."/>
            <person name="Blissard G.W."/>
        </authorList>
    </citation>
    <scope>NUCLEOTIDE SEQUENCE</scope>
</reference>
<reference evidence="8" key="2">
    <citation type="submission" date="2020-12" db="EMBL/GenBank/DDBJ databases">
        <authorList>
            <person name="Kanost M."/>
        </authorList>
    </citation>
    <scope>NUCLEOTIDE SEQUENCE</scope>
</reference>
<feature type="compositionally biased region" description="Polar residues" evidence="5">
    <location>
        <begin position="823"/>
        <end position="835"/>
    </location>
</feature>
<comment type="subcellular location">
    <subcellularLocation>
        <location evidence="1">Cell projection</location>
    </subcellularLocation>
</comment>
<feature type="coiled-coil region" evidence="4">
    <location>
        <begin position="97"/>
        <end position="124"/>
    </location>
</feature>
<sequence length="1483" mass="166072">MNHNNKDQVVRDIVCRSHSARSERDLYRVCPSKLNKRELEDLYFALLENNLELKRTINGQRDQIKTLSTKVQRMSATQKGSFGRESRECCLTTKAVVNEQKDMIAELKKSNERMSERIRLLNMRLCSAKQFVKRSPSQLTTRCIKCSTQTATSPKNSSSIALTTNISESNLKTTGVSCHDLVEKDVPSTRSVQTETNEEHKKEDQEIPCEENKCRTLMEELKQKIINLQEELSTTHMEYSSRIGRLEMEVSSLQARDREGQEIASRLTRAEIRNGELAMELAIEKGKVAELETSVKAAQMSSKVAATIEGHLATINQARRESYCRPPLCSPCCPAEWEERSPRLQALESTPTKAVSSVEFRLDNYDIKPAKNSDDSGYTDANKSTEMSDDKGLNKINQELMKKIVELQTQLDQLQVTATGESIKDEKSSEQPLKSDELVNGKLIEPLTLFVKNKGFVIIEPVKDDIITERSVKVEDIKKNELNSEQSTTNALNIVNEQSSTIIPVAKYPLVWLSDGQKNLEDTDEGSYTIQPSDKPPTPEAKPDTPEPAKDDHNKYQIPGPIASDTNKANKHVRRQSIDKGTISRSKECQNEVEKDSNTQVQCSSAKNTQEEDKTAVNFISNGKDIQDVDNVSVKFIDDKTKKDSIEIMKQRLTKKSSRTGKSIDMPLIAENRLPENNQDHSLTNYYVDPTKSNRILSMEQSRNLPEKKDTLVSGALTAGEPLSACVRRRSACACVCAGGRARCSVAFADVDTRTRCHCRHPECEQLTMYSIGTQMDYQAAVENYPSYKPPVVDVPATYTVQSEGRTSRTSEKDTDHEISAMTDLSTERGGTSPSPLSPGEDKPPSGSRSHSAPTTDYGTLSEGELPTVARARKLSVGERPMTDITNGTHRKFPQQNMEEALHAITEELARCKQLLHQQRQHQRGKVKSVDADVTADLCPAPIALKRAPGNQRIGDTFTPKCIFTLHIGTVVLSDEAVLNSRDMSLVLTWKFYDQNLAMTRMRAGRVVLFDFSTEYDVKITDDFLNYMKQEEMPIIICELDKQDEPFASCALPLREALLHTNRRADMSLALVAGPQLRLARGATDSLDGGDEVGVLDLWCMLRAEPRLLPAINRAIARPAPSPQPSSASRIMEQVLADDHSDRLSQELELHVGQLRRGSGASQGVGSSRWNTRDLSVVTRVGPFGKESDTPSVVPAYDYYDVHKYPVVRRRSSQKQRKSGQSDSLNTDFGPKRPAEFAPKKIDEGFKWQSPFQNITSSGIIINEVPANIKSTEEMKQALKRNVQASNQHVASKLKGEEVGSQTPSSLVSLVNKPEKLDPAADTLKEKRKRSSRFSFLSGKVKKPSLDAPRSSRFIQNGSDQEISRKYDNISRIIGSCRMQDNSKKSVTINHKYCETTTKVPQKDVAEEPCHNQSIDITVLWLALNEECEAMMNPRIQRLYVAYSFLGRSGAELETPVSLPKPKHYVEKCFFNFKKSLYIYFTG</sequence>
<dbReference type="Proteomes" id="UP000791440">
    <property type="component" value="Unassembled WGS sequence"/>
</dbReference>
<dbReference type="InterPro" id="IPR021656">
    <property type="entry name" value="C2-C2_1"/>
</dbReference>
<feature type="coiled-coil region" evidence="4">
    <location>
        <begin position="211"/>
        <end position="238"/>
    </location>
</feature>
<dbReference type="InterPro" id="IPR031139">
    <property type="entry name" value="RPGRIP1_fam"/>
</dbReference>
<feature type="region of interest" description="Disordered" evidence="5">
    <location>
        <begin position="1208"/>
        <end position="1236"/>
    </location>
</feature>
<keyword evidence="3" id="KW-0966">Cell projection</keyword>
<evidence type="ECO:0000256" key="2">
    <source>
        <dbReference type="ARBA" id="ARBA00023054"/>
    </source>
</evidence>
<dbReference type="InterPro" id="IPR041091">
    <property type="entry name" value="RPGRIP1_C"/>
</dbReference>
<feature type="region of interest" description="Disordered" evidence="5">
    <location>
        <begin position="518"/>
        <end position="612"/>
    </location>
</feature>
<evidence type="ECO:0000256" key="5">
    <source>
        <dbReference type="SAM" id="MobiDB-lite"/>
    </source>
</evidence>
<dbReference type="GO" id="GO:0042995">
    <property type="term" value="C:cell projection"/>
    <property type="evidence" value="ECO:0007669"/>
    <property type="project" value="UniProtKB-SubCell"/>
</dbReference>
<feature type="domain" description="RPGRIP1 C-terminal" evidence="7">
    <location>
        <begin position="1413"/>
        <end position="1479"/>
    </location>
</feature>
<proteinExistence type="predicted"/>
<name>A0A921YW58_MANSE</name>
<dbReference type="PANTHER" id="PTHR14240">
    <property type="entry name" value="RETINITIS PIGMENTOSA GTPASE REGULATOR-INTERACTING PROTEIN"/>
    <property type="match status" value="1"/>
</dbReference>
<feature type="compositionally biased region" description="Basic and acidic residues" evidence="5">
    <location>
        <begin position="806"/>
        <end position="819"/>
    </location>
</feature>
<dbReference type="PANTHER" id="PTHR14240:SF5">
    <property type="entry name" value="RPGRIP1 C-TERMINAL DOMAIN-CONTAINING PROTEIN"/>
    <property type="match status" value="1"/>
</dbReference>
<evidence type="ECO:0000256" key="4">
    <source>
        <dbReference type="SAM" id="Coils"/>
    </source>
</evidence>
<evidence type="ECO:0000256" key="3">
    <source>
        <dbReference type="ARBA" id="ARBA00023273"/>
    </source>
</evidence>
<feature type="region of interest" description="Disordered" evidence="5">
    <location>
        <begin position="187"/>
        <end position="207"/>
    </location>
</feature>
<accession>A0A921YW58</accession>
<comment type="caution">
    <text evidence="8">The sequence shown here is derived from an EMBL/GenBank/DDBJ whole genome shotgun (WGS) entry which is preliminary data.</text>
</comment>
<feature type="compositionally biased region" description="Basic and acidic residues" evidence="5">
    <location>
        <begin position="541"/>
        <end position="555"/>
    </location>
</feature>
<feature type="domain" description="RPGR-interacting protein 1 first C2" evidence="6">
    <location>
        <begin position="963"/>
        <end position="1103"/>
    </location>
</feature>